<reference evidence="1 2" key="1">
    <citation type="journal article" date="2023" name="Microbiol. Resour. Announc.">
        <title>Complete Genome Sequence of Imperialibacter roseus strain P4T.</title>
        <authorList>
            <person name="Tizabi D.R."/>
            <person name="Bachvaroff T."/>
            <person name="Hill R.T."/>
        </authorList>
    </citation>
    <scope>NUCLEOTIDE SEQUENCE [LARGE SCALE GENOMIC DNA]</scope>
    <source>
        <strain evidence="1 2">P4T</strain>
    </source>
</reference>
<sequence>MKKIYIVAQIFVVALVFSACEKEDELILPRVASPVLLVTEDGTDNVMAYFYELDKSGILNQSVGIDTIPVAGLSIDVFAAGVALGNFETGTDGAISIDFTDTKPNEYAGEYKGIAFRIFK</sequence>
<dbReference type="EMBL" id="CP136051">
    <property type="protein sequence ID" value="WOK07676.1"/>
    <property type="molecule type" value="Genomic_DNA"/>
</dbReference>
<name>A0ABZ0ISV4_9BACT</name>
<gene>
    <name evidence="1" type="ORF">RT717_03440</name>
</gene>
<evidence type="ECO:0000313" key="1">
    <source>
        <dbReference type="EMBL" id="WOK07676.1"/>
    </source>
</evidence>
<organism evidence="1 2">
    <name type="scientific">Imperialibacter roseus</name>
    <dbReference type="NCBI Taxonomy" id="1324217"/>
    <lineage>
        <taxon>Bacteria</taxon>
        <taxon>Pseudomonadati</taxon>
        <taxon>Bacteroidota</taxon>
        <taxon>Cytophagia</taxon>
        <taxon>Cytophagales</taxon>
        <taxon>Flammeovirgaceae</taxon>
        <taxon>Imperialibacter</taxon>
    </lineage>
</organism>
<evidence type="ECO:0000313" key="2">
    <source>
        <dbReference type="Proteomes" id="UP001302349"/>
    </source>
</evidence>
<dbReference type="RefSeq" id="WP_317490341.1">
    <property type="nucleotide sequence ID" value="NZ_CP136051.1"/>
</dbReference>
<dbReference type="Proteomes" id="UP001302349">
    <property type="component" value="Chromosome"/>
</dbReference>
<dbReference type="PROSITE" id="PS51257">
    <property type="entry name" value="PROKAR_LIPOPROTEIN"/>
    <property type="match status" value="1"/>
</dbReference>
<proteinExistence type="predicted"/>
<accession>A0ABZ0ISV4</accession>
<protein>
    <submittedName>
        <fullName evidence="1">Uncharacterized protein</fullName>
    </submittedName>
</protein>
<keyword evidence="2" id="KW-1185">Reference proteome</keyword>